<dbReference type="GO" id="GO:0016887">
    <property type="term" value="F:ATP hydrolysis activity"/>
    <property type="evidence" value="ECO:0007669"/>
    <property type="project" value="TreeGrafter"/>
</dbReference>
<keyword evidence="2" id="KW-0862">Zinc</keyword>
<organism evidence="5 6">
    <name type="scientific">Moraxella catarrhalis</name>
    <name type="common">Branhamella catarrhalis</name>
    <dbReference type="NCBI Taxonomy" id="480"/>
    <lineage>
        <taxon>Bacteria</taxon>
        <taxon>Pseudomonadati</taxon>
        <taxon>Pseudomonadota</taxon>
        <taxon>Gammaproteobacteria</taxon>
        <taxon>Moraxellales</taxon>
        <taxon>Moraxellaceae</taxon>
        <taxon>Moraxella</taxon>
    </lineage>
</organism>
<dbReference type="PANTHER" id="PTHR48102">
    <property type="entry name" value="ATP-DEPENDENT CLP PROTEASE ATP-BINDING SUBUNIT CLPX-LIKE, MITOCHONDRIAL-RELATED"/>
    <property type="match status" value="1"/>
</dbReference>
<gene>
    <name evidence="5" type="ORF">AO370_1723</name>
</gene>
<dbReference type="InterPro" id="IPR019489">
    <property type="entry name" value="Clp_ATPase_C"/>
</dbReference>
<dbReference type="GO" id="GO:0005524">
    <property type="term" value="F:ATP binding"/>
    <property type="evidence" value="ECO:0007669"/>
    <property type="project" value="UniProtKB-KW"/>
</dbReference>
<proteinExistence type="predicted"/>
<comment type="caution">
    <text evidence="5">The sequence shown here is derived from an EMBL/GenBank/DDBJ whole genome shotgun (WGS) entry which is preliminary data.</text>
</comment>
<keyword evidence="3 5" id="KW-0067">ATP-binding</keyword>
<evidence type="ECO:0000256" key="2">
    <source>
        <dbReference type="ARBA" id="ARBA00022833"/>
    </source>
</evidence>
<dbReference type="EMBL" id="LXHQ01000046">
    <property type="protein sequence ID" value="OAV23065.1"/>
    <property type="molecule type" value="Genomic_DNA"/>
</dbReference>
<evidence type="ECO:0000256" key="3">
    <source>
        <dbReference type="ARBA" id="ARBA00022840"/>
    </source>
</evidence>
<evidence type="ECO:0000313" key="5">
    <source>
        <dbReference type="EMBL" id="OAV23065.1"/>
    </source>
</evidence>
<feature type="domain" description="Clp ATPase C-terminal" evidence="4">
    <location>
        <begin position="1"/>
        <end position="81"/>
    </location>
</feature>
<sequence length="93" mass="10360">MQILTEPKNALVKQYQYLFDMEGVQLTFEPEALTAIAKRAQERKTGARGLRSIIENALMDTMYELPSMTDIAEVIVTKGVIESGKSPVTKPKS</sequence>
<keyword evidence="5" id="KW-0645">Protease</keyword>
<dbReference type="InterPro" id="IPR050052">
    <property type="entry name" value="ATP-dep_Clp_protease_ClpX"/>
</dbReference>
<dbReference type="Proteomes" id="UP000078295">
    <property type="component" value="Unassembled WGS sequence"/>
</dbReference>
<accession>A0AB36DLN3</accession>
<protein>
    <submittedName>
        <fullName evidence="5">ATP-dependent Clp protease ATP-binding subunit ClpX</fullName>
    </submittedName>
</protein>
<reference evidence="5 6" key="1">
    <citation type="journal article" date="2016" name="Genome Biol. Evol.">
        <title>Comparative Genomic Analyses of the Moraxella catarrhalis Serosensitive and Seroresistant Lineages Demonstrate Their Independent Evolution.</title>
        <authorList>
            <person name="Earl J.P."/>
            <person name="de Vries S.P."/>
            <person name="Ahmed A."/>
            <person name="Powell E."/>
            <person name="Schultz M.P."/>
            <person name="Hermans P.W."/>
            <person name="Hill D.J."/>
            <person name="Zhou Z."/>
            <person name="Constantinidou C.I."/>
            <person name="Hu F.Z."/>
            <person name="Bootsma H.J."/>
            <person name="Ehrlich G.D."/>
        </authorList>
    </citation>
    <scope>NUCLEOTIDE SEQUENCE [LARGE SCALE GENOMIC DNA]</scope>
    <source>
        <strain evidence="5 6">F23</strain>
    </source>
</reference>
<dbReference type="AlphaFoldDB" id="A0AB36DLN3"/>
<dbReference type="GO" id="GO:0008233">
    <property type="term" value="F:peptidase activity"/>
    <property type="evidence" value="ECO:0007669"/>
    <property type="project" value="UniProtKB-KW"/>
</dbReference>
<dbReference type="SUPFAM" id="SSF52540">
    <property type="entry name" value="P-loop containing nucleoside triphosphate hydrolases"/>
    <property type="match status" value="1"/>
</dbReference>
<keyword evidence="1" id="KW-0547">Nucleotide-binding</keyword>
<evidence type="ECO:0000256" key="1">
    <source>
        <dbReference type="ARBA" id="ARBA00022741"/>
    </source>
</evidence>
<dbReference type="SMART" id="SM01086">
    <property type="entry name" value="ClpB_D2-small"/>
    <property type="match status" value="1"/>
</dbReference>
<name>A0AB36DLN3_MORCA</name>
<dbReference type="GO" id="GO:0051301">
    <property type="term" value="P:cell division"/>
    <property type="evidence" value="ECO:0007669"/>
    <property type="project" value="TreeGrafter"/>
</dbReference>
<dbReference type="Pfam" id="PF10431">
    <property type="entry name" value="ClpB_D2-small"/>
    <property type="match status" value="1"/>
</dbReference>
<dbReference type="Gene3D" id="1.10.8.60">
    <property type="match status" value="1"/>
</dbReference>
<keyword evidence="5" id="KW-0378">Hydrolase</keyword>
<evidence type="ECO:0000259" key="4">
    <source>
        <dbReference type="SMART" id="SM01086"/>
    </source>
</evidence>
<dbReference type="GO" id="GO:0051603">
    <property type="term" value="P:proteolysis involved in protein catabolic process"/>
    <property type="evidence" value="ECO:0007669"/>
    <property type="project" value="TreeGrafter"/>
</dbReference>
<evidence type="ECO:0000313" key="6">
    <source>
        <dbReference type="Proteomes" id="UP000078295"/>
    </source>
</evidence>
<dbReference type="FunFam" id="1.10.8.60:FF:000002">
    <property type="entry name" value="ATP-dependent Clp protease ATP-binding subunit ClpX"/>
    <property type="match status" value="1"/>
</dbReference>
<dbReference type="InterPro" id="IPR027417">
    <property type="entry name" value="P-loop_NTPase"/>
</dbReference>
<dbReference type="PANTHER" id="PTHR48102:SF7">
    <property type="entry name" value="ATP-DEPENDENT CLP PROTEASE ATP-BINDING SUBUNIT CLPX-LIKE, MITOCHONDRIAL"/>
    <property type="match status" value="1"/>
</dbReference>
<dbReference type="GO" id="GO:0009376">
    <property type="term" value="C:HslUV protease complex"/>
    <property type="evidence" value="ECO:0007669"/>
    <property type="project" value="TreeGrafter"/>
</dbReference>